<dbReference type="EMBL" id="CAJPEV010000926">
    <property type="protein sequence ID" value="CAG0889551.1"/>
    <property type="molecule type" value="Genomic_DNA"/>
</dbReference>
<evidence type="ECO:0000313" key="2">
    <source>
        <dbReference type="Proteomes" id="UP000677054"/>
    </source>
</evidence>
<dbReference type="AlphaFoldDB" id="A0A7R8XGB9"/>
<protein>
    <submittedName>
        <fullName evidence="1">Uncharacterized protein</fullName>
    </submittedName>
</protein>
<dbReference type="Proteomes" id="UP000677054">
    <property type="component" value="Unassembled WGS sequence"/>
</dbReference>
<sequence length="413" mass="44417">MAAEKLPPLFEGKRPPLSKILFRGKMKVTWQRHTITILCSMDRMLAGLPPLTSGILQEQKNNQLLKLTDRFGVPTPGKLLEVFDELEPDDRRNFLNNMAELERGEAAAVLSGVATLNHDEAAIGLSAVARLGQGGATTLMNGLAQLGSNRAATVLSGVVSVPGGARQVVNEIAQLRLCGAAAILKGIAGLEKDEVIGVLIGVVSSTAGGAATITSGVARLEEEEPRLWPGEAAAVLDEVVRLRPDDLDRVLSGVARLGQNEAATLLSRVAQLDPDESVSILSGAAGLKRKEAAIVLSGLSELDIDVAATVLREVARLGPSGAGEWEPEERQDFLFNLYYGNVKIDPPGSKFRAIIVVRDLKKGPWSRLLALSGHPRGHDLWSKVNICMFLFENLHLPNPWPQKREICTILLET</sequence>
<keyword evidence="2" id="KW-1185">Reference proteome</keyword>
<accession>A0A7R8XGB9</accession>
<gene>
    <name evidence="1" type="ORF">DSTB1V02_LOCUS5560</name>
</gene>
<evidence type="ECO:0000313" key="1">
    <source>
        <dbReference type="EMBL" id="CAD7245693.1"/>
    </source>
</evidence>
<proteinExistence type="predicted"/>
<name>A0A7R8XGB9_9CRUS</name>
<reference evidence="1" key="1">
    <citation type="submission" date="2020-11" db="EMBL/GenBank/DDBJ databases">
        <authorList>
            <person name="Tran Van P."/>
        </authorList>
    </citation>
    <scope>NUCLEOTIDE SEQUENCE</scope>
</reference>
<organism evidence="1">
    <name type="scientific">Darwinula stevensoni</name>
    <dbReference type="NCBI Taxonomy" id="69355"/>
    <lineage>
        <taxon>Eukaryota</taxon>
        <taxon>Metazoa</taxon>
        <taxon>Ecdysozoa</taxon>
        <taxon>Arthropoda</taxon>
        <taxon>Crustacea</taxon>
        <taxon>Oligostraca</taxon>
        <taxon>Ostracoda</taxon>
        <taxon>Podocopa</taxon>
        <taxon>Podocopida</taxon>
        <taxon>Darwinulocopina</taxon>
        <taxon>Darwinuloidea</taxon>
        <taxon>Darwinulidae</taxon>
        <taxon>Darwinula</taxon>
    </lineage>
</organism>
<dbReference type="EMBL" id="LR900443">
    <property type="protein sequence ID" value="CAD7245693.1"/>
    <property type="molecule type" value="Genomic_DNA"/>
</dbReference>